<dbReference type="InterPro" id="IPR003695">
    <property type="entry name" value="Ppx_GppA_N"/>
</dbReference>
<dbReference type="CDD" id="cd24054">
    <property type="entry name" value="ASKHA_NBD_AaPPX-GppA_MtPPX2-like"/>
    <property type="match status" value="1"/>
</dbReference>
<comment type="caution">
    <text evidence="2">The sequence shown here is derived from an EMBL/GenBank/DDBJ whole genome shotgun (WGS) entry which is preliminary data.</text>
</comment>
<dbReference type="EMBL" id="BSNN01000002">
    <property type="protein sequence ID" value="GLQ34421.1"/>
    <property type="molecule type" value="Genomic_DNA"/>
</dbReference>
<proteinExistence type="predicted"/>
<dbReference type="Pfam" id="PF02541">
    <property type="entry name" value="Ppx-GppA"/>
    <property type="match status" value="1"/>
</dbReference>
<keyword evidence="3" id="KW-1185">Reference proteome</keyword>
<evidence type="ECO:0000313" key="3">
    <source>
        <dbReference type="Proteomes" id="UP001156694"/>
    </source>
</evidence>
<dbReference type="PANTHER" id="PTHR30005">
    <property type="entry name" value="EXOPOLYPHOSPHATASE"/>
    <property type="match status" value="1"/>
</dbReference>
<dbReference type="Proteomes" id="UP001156694">
    <property type="component" value="Unassembled WGS sequence"/>
</dbReference>
<dbReference type="PANTHER" id="PTHR30005:SF0">
    <property type="entry name" value="RETROGRADE REGULATION PROTEIN 2"/>
    <property type="match status" value="1"/>
</dbReference>
<accession>A0ABQ5VT15</accession>
<dbReference type="Gene3D" id="3.30.420.40">
    <property type="match status" value="1"/>
</dbReference>
<dbReference type="InterPro" id="IPR050273">
    <property type="entry name" value="GppA/Ppx_hydrolase"/>
</dbReference>
<evidence type="ECO:0000259" key="1">
    <source>
        <dbReference type="Pfam" id="PF02541"/>
    </source>
</evidence>
<gene>
    <name evidence="2" type="ORF">GCM10007939_07040</name>
</gene>
<evidence type="ECO:0000313" key="2">
    <source>
        <dbReference type="EMBL" id="GLQ34421.1"/>
    </source>
</evidence>
<feature type="domain" description="Ppx/GppA phosphatase N-terminal" evidence="1">
    <location>
        <begin position="4"/>
        <end position="324"/>
    </location>
</feature>
<name>A0ABQ5VT15_9RHOB</name>
<organism evidence="2 3">
    <name type="scientific">Amylibacter marinus</name>
    <dbReference type="NCBI Taxonomy" id="1475483"/>
    <lineage>
        <taxon>Bacteria</taxon>
        <taxon>Pseudomonadati</taxon>
        <taxon>Pseudomonadota</taxon>
        <taxon>Alphaproteobacteria</taxon>
        <taxon>Rhodobacterales</taxon>
        <taxon>Paracoccaceae</taxon>
        <taxon>Amylibacter</taxon>
    </lineage>
</organism>
<protein>
    <submittedName>
        <fullName evidence="2">Exopolyphosphatase</fullName>
    </submittedName>
</protein>
<dbReference type="SUPFAM" id="SSF53067">
    <property type="entry name" value="Actin-like ATPase domain"/>
    <property type="match status" value="2"/>
</dbReference>
<dbReference type="Gene3D" id="3.30.420.150">
    <property type="entry name" value="Exopolyphosphatase. Domain 2"/>
    <property type="match status" value="1"/>
</dbReference>
<dbReference type="InterPro" id="IPR043129">
    <property type="entry name" value="ATPase_NBD"/>
</dbReference>
<sequence length="331" mass="36982">MLIARPHRDDFKVVDAFSKTVYLGKGLDRSGRLSEPAILRTIGALNICAAKLRKHNVKKMRLVATAACRQAQNGRDFIRRVKQETGLKLEVIKPHEEARLAVIGSASHVKPCTEQVLVLDIGGGSTELVWLDISGVRPEARRGALMRLQRDIHKAKKQPDQMSGMRVVDWISVPLGVTTLREQFSDVDGDKARYAMMSWYFEEYIAQFGPYGEEDRDKILPKFQIIGTSGTVTTIAASYMKLRRYDRGKVDGYEMTSEQVEAEIERYLVGGPKWRAANTAIGAGRIELIMSGAAILQAVLRVWPTDLLTVADRGLREGILYSLMVADGHLR</sequence>
<reference evidence="3" key="1">
    <citation type="journal article" date="2019" name="Int. J. Syst. Evol. Microbiol.">
        <title>The Global Catalogue of Microorganisms (GCM) 10K type strain sequencing project: providing services to taxonomists for standard genome sequencing and annotation.</title>
        <authorList>
            <consortium name="The Broad Institute Genomics Platform"/>
            <consortium name="The Broad Institute Genome Sequencing Center for Infectious Disease"/>
            <person name="Wu L."/>
            <person name="Ma J."/>
        </authorList>
    </citation>
    <scope>NUCLEOTIDE SEQUENCE [LARGE SCALE GENOMIC DNA]</scope>
    <source>
        <strain evidence="3">NBRC 110140</strain>
    </source>
</reference>